<dbReference type="EMBL" id="JBHLZP010000458">
    <property type="protein sequence ID" value="MFB9838056.1"/>
    <property type="molecule type" value="Genomic_DNA"/>
</dbReference>
<accession>A0ABV5YSN7</accession>
<gene>
    <name evidence="2" type="ORF">ACFFNX_38430</name>
</gene>
<dbReference type="Pfam" id="PF01636">
    <property type="entry name" value="APH"/>
    <property type="match status" value="1"/>
</dbReference>
<dbReference type="RefSeq" id="WP_378211029.1">
    <property type="nucleotide sequence ID" value="NZ_JBHLZP010000458.1"/>
</dbReference>
<protein>
    <submittedName>
        <fullName evidence="2">Phosphotransferase family protein</fullName>
    </submittedName>
</protein>
<proteinExistence type="predicted"/>
<dbReference type="InterPro" id="IPR002575">
    <property type="entry name" value="Aminoglycoside_PTrfase"/>
</dbReference>
<dbReference type="Proteomes" id="UP001589627">
    <property type="component" value="Unassembled WGS sequence"/>
</dbReference>
<feature type="domain" description="Aminoglycoside phosphotransferase" evidence="1">
    <location>
        <begin position="44"/>
        <end position="254"/>
    </location>
</feature>
<comment type="caution">
    <text evidence="2">The sequence shown here is derived from an EMBL/GenBank/DDBJ whole genome shotgun (WGS) entry which is preliminary data.</text>
</comment>
<evidence type="ECO:0000259" key="1">
    <source>
        <dbReference type="Pfam" id="PF01636"/>
    </source>
</evidence>
<evidence type="ECO:0000313" key="3">
    <source>
        <dbReference type="Proteomes" id="UP001589627"/>
    </source>
</evidence>
<evidence type="ECO:0000313" key="2">
    <source>
        <dbReference type="EMBL" id="MFB9838056.1"/>
    </source>
</evidence>
<dbReference type="InterPro" id="IPR051678">
    <property type="entry name" value="AGP_Transferase"/>
</dbReference>
<organism evidence="2 3">
    <name type="scientific">Actinoallomurus acaciae</name>
    <dbReference type="NCBI Taxonomy" id="502577"/>
    <lineage>
        <taxon>Bacteria</taxon>
        <taxon>Bacillati</taxon>
        <taxon>Actinomycetota</taxon>
        <taxon>Actinomycetes</taxon>
        <taxon>Streptosporangiales</taxon>
        <taxon>Thermomonosporaceae</taxon>
        <taxon>Actinoallomurus</taxon>
    </lineage>
</organism>
<dbReference type="Gene3D" id="3.90.1200.10">
    <property type="match status" value="1"/>
</dbReference>
<dbReference type="PANTHER" id="PTHR21310">
    <property type="entry name" value="AMINOGLYCOSIDE PHOSPHOTRANSFERASE-RELATED-RELATED"/>
    <property type="match status" value="1"/>
</dbReference>
<reference evidence="2 3" key="1">
    <citation type="submission" date="2024-09" db="EMBL/GenBank/DDBJ databases">
        <authorList>
            <person name="Sun Q."/>
            <person name="Mori K."/>
        </authorList>
    </citation>
    <scope>NUCLEOTIDE SEQUENCE [LARGE SCALE GENOMIC DNA]</scope>
    <source>
        <strain evidence="2 3">TBRC 0563</strain>
    </source>
</reference>
<dbReference type="SUPFAM" id="SSF56112">
    <property type="entry name" value="Protein kinase-like (PK-like)"/>
    <property type="match status" value="1"/>
</dbReference>
<keyword evidence="3" id="KW-1185">Reference proteome</keyword>
<sequence length="294" mass="32540">MASPHPPETVLGWVRDVVGGRISSIRSIGVGSTTLHAIDAGEPPRRLVVRRFHDTERLRSDPWYVPANEAAVLELLDDTEVPAPRLLAADPYGRICDVPALLTTRVPGRPAVRPWDMTGFLTAMAQAMARVHEVPLDTALPPYAPYFESSASGERRPPEWSASPELWERVFAALGEAAPQTPTGFIHRDFHPGQTVWSGDRLTGIVDWTTGSNGPYGIDLARMRLNLAAEYGVEVAAEFQEVYREASGRDARHPYWDLTDAADAILDMPLPRTQEVADRYGRFEHWVAIALSEL</sequence>
<dbReference type="InterPro" id="IPR011009">
    <property type="entry name" value="Kinase-like_dom_sf"/>
</dbReference>
<name>A0ABV5YSN7_9ACTN</name>